<dbReference type="RefSeq" id="WP_132114032.1">
    <property type="nucleotide sequence ID" value="NZ_SMJU01000001.1"/>
</dbReference>
<evidence type="ECO:0000313" key="1">
    <source>
        <dbReference type="EMBL" id="TDB69186.1"/>
    </source>
</evidence>
<dbReference type="Proteomes" id="UP000295706">
    <property type="component" value="Unassembled WGS sequence"/>
</dbReference>
<accession>A0A4R4KQE2</accession>
<dbReference type="OrthoDB" id="7793240at2"/>
<dbReference type="InterPro" id="IPR052559">
    <property type="entry name" value="V-haloperoxidase"/>
</dbReference>
<reference evidence="1 2" key="1">
    <citation type="submission" date="2019-02" db="EMBL/GenBank/DDBJ databases">
        <title>Arundinibacter roseus gen. nov., sp. nov., a new member of the family Cytophagaceae.</title>
        <authorList>
            <person name="Szuroczki S."/>
            <person name="Khayer B."/>
            <person name="Sproer C."/>
            <person name="Toumi M."/>
            <person name="Szabo A."/>
            <person name="Felfoldi T."/>
            <person name="Schumann P."/>
            <person name="Toth E."/>
        </authorList>
    </citation>
    <scope>NUCLEOTIDE SEQUENCE [LARGE SCALE GENOMIC DNA]</scope>
    <source>
        <strain evidence="1 2">DMA-k-7a</strain>
    </source>
</reference>
<name>A0A4R4KQE2_9BACT</name>
<dbReference type="InterPro" id="IPR036938">
    <property type="entry name" value="PAP2/HPO_sf"/>
</dbReference>
<gene>
    <name evidence="1" type="ORF">EZE20_02305</name>
</gene>
<dbReference type="Gene3D" id="1.10.606.20">
    <property type="match status" value="1"/>
</dbReference>
<dbReference type="PANTHER" id="PTHR34599:SF1">
    <property type="entry name" value="PHOSPHATIDIC ACID PHOSPHATASE TYPE 2_HALOPEROXIDASE DOMAIN-CONTAINING PROTEIN"/>
    <property type="match status" value="1"/>
</dbReference>
<keyword evidence="2" id="KW-1185">Reference proteome</keyword>
<comment type="caution">
    <text evidence="1">The sequence shown here is derived from an EMBL/GenBank/DDBJ whole genome shotgun (WGS) entry which is preliminary data.</text>
</comment>
<evidence type="ECO:0008006" key="3">
    <source>
        <dbReference type="Google" id="ProtNLM"/>
    </source>
</evidence>
<organism evidence="1 2">
    <name type="scientific">Arundinibacter roseus</name>
    <dbReference type="NCBI Taxonomy" id="2070510"/>
    <lineage>
        <taxon>Bacteria</taxon>
        <taxon>Pseudomonadati</taxon>
        <taxon>Bacteroidota</taxon>
        <taxon>Cytophagia</taxon>
        <taxon>Cytophagales</taxon>
        <taxon>Spirosomataceae</taxon>
        <taxon>Arundinibacter</taxon>
    </lineage>
</organism>
<sequence length="455" mass="50888">MKKILYLTMLTAFIWSCTPTSEINPSAPPQANVAAGYSADFMREWFKLECKIVKEASFPPPQAARAFGYSGITAYEAVYRGIPKAESLAGQLTGLTPGMMPQADPLSIKYHWGLVANAALADMMRMMFEKKISKQNLDAINKTEQTYLEQFRPEAASKTVANLSVQLGKDIAAAIFEYSKSDGGHESYLNPFSKPYTPVTGVDKWVPTDANNLTPLSPHWEKCRPMLATNMAYALPPQPIPFSTQPESDFYKAAMEVYEVVKREVPEEQEITRFWADDPFATCTPTGHTFNILTQLLEETNATLEKASVGYGMLGIAENDAFITCWKIKYDYSLIRPVSYIKKYIDPSFKTVIGTPPFPAYTSGHATEAAVGERVFIKLFTNGDGAYNFTDRSQIQHGFSVRKFTNFKQMSKECADSRLFGGIHYDMDNQRGLDMGRAIGDNVVSRAIRWPQNIK</sequence>
<evidence type="ECO:0000313" key="2">
    <source>
        <dbReference type="Proteomes" id="UP000295706"/>
    </source>
</evidence>
<protein>
    <recommendedName>
        <fullName evidence="3">Phosphatase PAP2 family protein</fullName>
    </recommendedName>
</protein>
<dbReference type="SUPFAM" id="SSF48317">
    <property type="entry name" value="Acid phosphatase/Vanadium-dependent haloperoxidase"/>
    <property type="match status" value="1"/>
</dbReference>
<proteinExistence type="predicted"/>
<dbReference type="PANTHER" id="PTHR34599">
    <property type="entry name" value="PEROXIDASE-RELATED"/>
    <property type="match status" value="1"/>
</dbReference>
<dbReference type="AlphaFoldDB" id="A0A4R4KQE2"/>
<dbReference type="EMBL" id="SMJU01000001">
    <property type="protein sequence ID" value="TDB69186.1"/>
    <property type="molecule type" value="Genomic_DNA"/>
</dbReference>
<dbReference type="CDD" id="cd03398">
    <property type="entry name" value="PAP2_haloperoxidase"/>
    <property type="match status" value="1"/>
</dbReference>